<name>A0A7R8CZW7_LEPSM</name>
<keyword evidence="3" id="KW-0813">Transport</keyword>
<evidence type="ECO:0000256" key="10">
    <source>
        <dbReference type="ARBA" id="ARBA00023180"/>
    </source>
</evidence>
<evidence type="ECO:0000256" key="3">
    <source>
        <dbReference type="ARBA" id="ARBA00022448"/>
    </source>
</evidence>
<dbReference type="InterPro" id="IPR019594">
    <property type="entry name" value="Glu/Gly-bd"/>
</dbReference>
<dbReference type="InterPro" id="IPR052192">
    <property type="entry name" value="Insect_Ionotropic_Sensory_Rcpt"/>
</dbReference>
<dbReference type="AlphaFoldDB" id="A0A7R8CZW7"/>
<evidence type="ECO:0000256" key="12">
    <source>
        <dbReference type="ARBA" id="ARBA00023303"/>
    </source>
</evidence>
<dbReference type="Proteomes" id="UP000675881">
    <property type="component" value="Chromosome 6"/>
</dbReference>
<evidence type="ECO:0000256" key="7">
    <source>
        <dbReference type="ARBA" id="ARBA00023065"/>
    </source>
</evidence>
<evidence type="ECO:0000313" key="15">
    <source>
        <dbReference type="Proteomes" id="UP000675881"/>
    </source>
</evidence>
<organism evidence="14 15">
    <name type="scientific">Lepeophtheirus salmonis</name>
    <name type="common">Salmon louse</name>
    <name type="synonym">Caligus salmonis</name>
    <dbReference type="NCBI Taxonomy" id="72036"/>
    <lineage>
        <taxon>Eukaryota</taxon>
        <taxon>Metazoa</taxon>
        <taxon>Ecdysozoa</taxon>
        <taxon>Arthropoda</taxon>
        <taxon>Crustacea</taxon>
        <taxon>Multicrustacea</taxon>
        <taxon>Hexanauplia</taxon>
        <taxon>Copepoda</taxon>
        <taxon>Siphonostomatoida</taxon>
        <taxon>Caligidae</taxon>
        <taxon>Lepeophtheirus</taxon>
    </lineage>
</organism>
<evidence type="ECO:0000256" key="8">
    <source>
        <dbReference type="ARBA" id="ARBA00023136"/>
    </source>
</evidence>
<reference evidence="14" key="1">
    <citation type="submission" date="2021-02" db="EMBL/GenBank/DDBJ databases">
        <authorList>
            <person name="Bekaert M."/>
        </authorList>
    </citation>
    <scope>NUCLEOTIDE SEQUENCE</scope>
    <source>
        <strain evidence="14">IoA-00</strain>
    </source>
</reference>
<evidence type="ECO:0000256" key="9">
    <source>
        <dbReference type="ARBA" id="ARBA00023170"/>
    </source>
</evidence>
<dbReference type="SMART" id="SM00918">
    <property type="entry name" value="Lig_chan-Glu_bd"/>
    <property type="match status" value="1"/>
</dbReference>
<evidence type="ECO:0000256" key="4">
    <source>
        <dbReference type="ARBA" id="ARBA00022475"/>
    </source>
</evidence>
<dbReference type="GO" id="GO:0050906">
    <property type="term" value="P:detection of stimulus involved in sensory perception"/>
    <property type="evidence" value="ECO:0007669"/>
    <property type="project" value="UniProtKB-ARBA"/>
</dbReference>
<evidence type="ECO:0000256" key="5">
    <source>
        <dbReference type="ARBA" id="ARBA00022692"/>
    </source>
</evidence>
<proteinExistence type="inferred from homology"/>
<keyword evidence="15" id="KW-1185">Reference proteome</keyword>
<feature type="domain" description="Ionotropic glutamate receptor L-glutamate and glycine-binding" evidence="13">
    <location>
        <begin position="217"/>
        <end position="275"/>
    </location>
</feature>
<sequence length="568" mass="65378">MQTLALAKPTPLSNLLTDIQNTKFSECSAILTSGSSGVHDDDANAFAMKSLYSIYQIQISPSFSNQLEYISKTELKRCRSYIFLLYSKNELLELLQTHVMYFLEMFSFNDKVILVTNRVNIPLVEDISTSNPLFESLLYFVVIGYDLNKGNETSSFFDIYESQFFVDNKRLSFKLIGIWNHQKKPLGSDISAYNLFPRKIQNFYGYDFRISTFHFPPKVSYNKEINYWHGVEIELTRLMAKKLNFQINVVSPEDGKKWGSLENGTYTGLMGDIVNRKADLGFCNLFITRDRLKIIDMTNAYHIDYACFLTPSPKLIPHYMSIIYPFDAQLWACILLTFIILIPFTNFTAGFYTSKINSKKGYFRFFAGGTWAFLLIITWSYKESIKAFLTVPSHEKPINSLEQLVKTWGVRNSGGWPDWFKDSSDPLSQSIYEGFIYVKDNEEGVEKVYTNQYREKELHITSQCFVPFRIGLAMPMSSPYKKAFDKVVLSTIEAGLIELWLRNSNMEAERNNRATHEKNRKSGSVYSNVDAMSLDDFQGVFLIYGIGLGLSIIGFGIEYFKTGKKYQD</sequence>
<dbReference type="EMBL" id="HG994585">
    <property type="protein sequence ID" value="CAF2979480.1"/>
    <property type="molecule type" value="Genomic_DNA"/>
</dbReference>
<dbReference type="PANTHER" id="PTHR42643:SF24">
    <property type="entry name" value="IONOTROPIC RECEPTOR 60A"/>
    <property type="match status" value="1"/>
</dbReference>
<keyword evidence="12" id="KW-0407">Ion channel</keyword>
<keyword evidence="6" id="KW-1133">Transmembrane helix</keyword>
<evidence type="ECO:0000256" key="2">
    <source>
        <dbReference type="ARBA" id="ARBA00008685"/>
    </source>
</evidence>
<evidence type="ECO:0000256" key="11">
    <source>
        <dbReference type="ARBA" id="ARBA00023286"/>
    </source>
</evidence>
<keyword evidence="7" id="KW-0406">Ion transport</keyword>
<evidence type="ECO:0000256" key="6">
    <source>
        <dbReference type="ARBA" id="ARBA00022989"/>
    </source>
</evidence>
<keyword evidence="4" id="KW-1003">Cell membrane</keyword>
<dbReference type="PANTHER" id="PTHR42643">
    <property type="entry name" value="IONOTROPIC RECEPTOR 20A-RELATED"/>
    <property type="match status" value="1"/>
</dbReference>
<gene>
    <name evidence="14" type="ORF">LSAA_11583</name>
</gene>
<evidence type="ECO:0000256" key="1">
    <source>
        <dbReference type="ARBA" id="ARBA00004651"/>
    </source>
</evidence>
<accession>A0A7R8CZW7</accession>
<dbReference type="Gene3D" id="3.40.190.10">
    <property type="entry name" value="Periplasmic binding protein-like II"/>
    <property type="match status" value="2"/>
</dbReference>
<keyword evidence="5" id="KW-0812">Transmembrane</keyword>
<comment type="similarity">
    <text evidence="2">Belongs to the glutamate-gated ion channel (TC 1.A.10.1) family.</text>
</comment>
<evidence type="ECO:0000259" key="13">
    <source>
        <dbReference type="SMART" id="SM00918"/>
    </source>
</evidence>
<evidence type="ECO:0000313" key="14">
    <source>
        <dbReference type="EMBL" id="CAF2979480.1"/>
    </source>
</evidence>
<dbReference type="InterPro" id="IPR001320">
    <property type="entry name" value="Iontro_rcpt_C"/>
</dbReference>
<keyword evidence="10" id="KW-0325">Glycoprotein</keyword>
<protein>
    <submittedName>
        <fullName evidence="14">(salmon louse) hypothetical protein</fullName>
    </submittedName>
</protein>
<dbReference type="GO" id="GO:0015276">
    <property type="term" value="F:ligand-gated monoatomic ion channel activity"/>
    <property type="evidence" value="ECO:0007669"/>
    <property type="project" value="InterPro"/>
</dbReference>
<dbReference type="SUPFAM" id="SSF53850">
    <property type="entry name" value="Periplasmic binding protein-like II"/>
    <property type="match status" value="1"/>
</dbReference>
<keyword evidence="8" id="KW-0472">Membrane</keyword>
<keyword evidence="9" id="KW-0675">Receptor</keyword>
<comment type="subcellular location">
    <subcellularLocation>
        <location evidence="1">Cell membrane</location>
        <topology evidence="1">Multi-pass membrane protein</topology>
    </subcellularLocation>
</comment>
<dbReference type="Pfam" id="PF00060">
    <property type="entry name" value="Lig_chan"/>
    <property type="match status" value="1"/>
</dbReference>
<dbReference type="GO" id="GO:0005886">
    <property type="term" value="C:plasma membrane"/>
    <property type="evidence" value="ECO:0007669"/>
    <property type="project" value="UniProtKB-SubCell"/>
</dbReference>
<dbReference type="Pfam" id="PF10613">
    <property type="entry name" value="Lig_chan-Glu_bd"/>
    <property type="match status" value="1"/>
</dbReference>
<dbReference type="OrthoDB" id="5984008at2759"/>
<keyword evidence="11" id="KW-1071">Ligand-gated ion channel</keyword>